<dbReference type="NCBIfam" id="TIGR04098">
    <property type="entry name" value="LnmK_bifunc"/>
    <property type="match status" value="1"/>
</dbReference>
<dbReference type="EMBL" id="CACSAS010000001">
    <property type="protein sequence ID" value="CAA0108270.1"/>
    <property type="molecule type" value="Genomic_DNA"/>
</dbReference>
<accession>A0A5S9PVF9</accession>
<dbReference type="SUPFAM" id="SSF54637">
    <property type="entry name" value="Thioesterase/thiol ester dehydrase-isomerase"/>
    <property type="match status" value="1"/>
</dbReference>
<dbReference type="NCBIfam" id="TIGR04099">
    <property type="entry name" value="biosn_Pnap_2097"/>
    <property type="match status" value="1"/>
</dbReference>
<gene>
    <name evidence="1" type="ORF">STARVERO_03588</name>
</gene>
<name>A0A5S9PVF9_9HYPH</name>
<dbReference type="Proteomes" id="UP000433050">
    <property type="component" value="Unassembled WGS sequence"/>
</dbReference>
<evidence type="ECO:0008006" key="3">
    <source>
        <dbReference type="Google" id="ProtNLM"/>
    </source>
</evidence>
<evidence type="ECO:0000313" key="2">
    <source>
        <dbReference type="Proteomes" id="UP000433050"/>
    </source>
</evidence>
<reference evidence="1 2" key="1">
    <citation type="submission" date="2019-12" db="EMBL/GenBank/DDBJ databases">
        <authorList>
            <person name="Reyes-Prieto M."/>
        </authorList>
    </citation>
    <scope>NUCLEOTIDE SEQUENCE [LARGE SCALE GENOMIC DNA]</scope>
    <source>
        <strain evidence="1">HF14-78462</strain>
    </source>
</reference>
<dbReference type="InterPro" id="IPR024091">
    <property type="entry name" value="LnmK-like_bifun_acyl/decarbox"/>
</dbReference>
<dbReference type="InterPro" id="IPR029069">
    <property type="entry name" value="HotDog_dom_sf"/>
</dbReference>
<evidence type="ECO:0000313" key="1">
    <source>
        <dbReference type="EMBL" id="CAA0108270.1"/>
    </source>
</evidence>
<dbReference type="RefSeq" id="WP_159600512.1">
    <property type="nucleotide sequence ID" value="NZ_CACSAS010000001.1"/>
</dbReference>
<protein>
    <recommendedName>
        <fullName evidence="3">Biosynthetic protein, Pnap_2097 family</fullName>
    </recommendedName>
</protein>
<keyword evidence="2" id="KW-1185">Reference proteome</keyword>
<dbReference type="AlphaFoldDB" id="A0A5S9PVF9"/>
<organism evidence="1 2">
    <name type="scientific">Starkeya nomas</name>
    <dbReference type="NCBI Taxonomy" id="2666134"/>
    <lineage>
        <taxon>Bacteria</taxon>
        <taxon>Pseudomonadati</taxon>
        <taxon>Pseudomonadota</taxon>
        <taxon>Alphaproteobacteria</taxon>
        <taxon>Hyphomicrobiales</taxon>
        <taxon>Xanthobacteraceae</taxon>
        <taxon>Starkeya</taxon>
    </lineage>
</organism>
<proteinExistence type="predicted"/>
<dbReference type="Gene3D" id="3.10.129.10">
    <property type="entry name" value="Hotdog Thioesterase"/>
    <property type="match status" value="1"/>
</dbReference>
<sequence>MNVAVSPDTLPDTLPGADAAAGIATVETVRLGMPHLALGGLSESWLMKDLGHRHWMLLARMAGRAVPDFRDGDGAPVYAAFSALSVTGADFAALGENDLLTIRSGIARVSRTQCASRHTLSRAGQPVGEVELVSAFVRRANGGGNHTVARVALDGFPPAAAPMADSLAGLAAEMRAGRRREHLGFDLAEPATGGAFDIDRSFEIDPCPAQDFNGAGFLYFSSFVAFVDRAEWHFDHRRAARPTTLRRDVFFHANIDPGERLRVRWLAERRDGGRLAHRCRLERLGDGARLAEAFTLRAL</sequence>